<organism evidence="1 2">
    <name type="scientific">Cyanidioschyzon merolae (strain NIES-3377 / 10D)</name>
    <name type="common">Unicellular red alga</name>
    <dbReference type="NCBI Taxonomy" id="280699"/>
    <lineage>
        <taxon>Eukaryota</taxon>
        <taxon>Rhodophyta</taxon>
        <taxon>Bangiophyceae</taxon>
        <taxon>Cyanidiales</taxon>
        <taxon>Cyanidiaceae</taxon>
        <taxon>Cyanidioschyzon</taxon>
    </lineage>
</organism>
<dbReference type="GeneID" id="16992449"/>
<gene>
    <name evidence="1" type="ORF">CYME_CMC062C</name>
</gene>
<dbReference type="AlphaFoldDB" id="M1UNM3"/>
<dbReference type="Proteomes" id="UP000007014">
    <property type="component" value="Chromosome 3"/>
</dbReference>
<keyword evidence="2" id="KW-1185">Reference proteome</keyword>
<accession>M1UNM3</accession>
<dbReference type="SUPFAM" id="SSF51735">
    <property type="entry name" value="NAD(P)-binding Rossmann-fold domains"/>
    <property type="match status" value="1"/>
</dbReference>
<evidence type="ECO:0000313" key="2">
    <source>
        <dbReference type="Proteomes" id="UP000007014"/>
    </source>
</evidence>
<dbReference type="PANTHER" id="PTHR14097">
    <property type="entry name" value="OXIDOREDUCTASE HTATIP2"/>
    <property type="match status" value="1"/>
</dbReference>
<name>M1UNM3_CYAM1</name>
<sequence>MSAAASYKVLVAGATGACGQAIVRELVATPRCEEVIALCRRANVRLPFADAGKVRVIVLEDFGELTLTPAERRSKDCPLWSLSGVGAAVCALGTTMKDAGGSKEVFQRVDHDYICGFVRTALACGARKIALISASGASERSLFFYMRVKGETEKHVHALCAEYGAALHILRPGMLLTPPRTSGASRPAERAAQQLVKTLRLSMGGILAVSVEHVAKTVRMALETAPEELLQRFSSLEEQASQTWVYPSRTIFRIGVEAG</sequence>
<dbReference type="Gramene" id="CMC062CT">
    <property type="protein sequence ID" value="CMC062CT"/>
    <property type="gene ID" value="CMC062C"/>
</dbReference>
<dbReference type="InterPro" id="IPR036291">
    <property type="entry name" value="NAD(P)-bd_dom_sf"/>
</dbReference>
<dbReference type="HOGENOM" id="CLU_071330_2_1_1"/>
<reference evidence="1 2" key="1">
    <citation type="journal article" date="2004" name="Nature">
        <title>Genome sequence of the ultrasmall unicellular red alga Cyanidioschyzon merolae 10D.</title>
        <authorList>
            <person name="Matsuzaki M."/>
            <person name="Misumi O."/>
            <person name="Shin-i T."/>
            <person name="Maruyama S."/>
            <person name="Takahara M."/>
            <person name="Miyagishima S."/>
            <person name="Mori T."/>
            <person name="Nishida K."/>
            <person name="Yagisawa F."/>
            <person name="Nishida K."/>
            <person name="Yoshida Y."/>
            <person name="Nishimura Y."/>
            <person name="Nakao S."/>
            <person name="Kobayashi T."/>
            <person name="Momoyama Y."/>
            <person name="Higashiyama T."/>
            <person name="Minoda A."/>
            <person name="Sano M."/>
            <person name="Nomoto H."/>
            <person name="Oishi K."/>
            <person name="Hayashi H."/>
            <person name="Ohta F."/>
            <person name="Nishizaka S."/>
            <person name="Haga S."/>
            <person name="Miura S."/>
            <person name="Morishita T."/>
            <person name="Kabeya Y."/>
            <person name="Terasawa K."/>
            <person name="Suzuki Y."/>
            <person name="Ishii Y."/>
            <person name="Asakawa S."/>
            <person name="Takano H."/>
            <person name="Ohta N."/>
            <person name="Kuroiwa H."/>
            <person name="Tanaka K."/>
            <person name="Shimizu N."/>
            <person name="Sugano S."/>
            <person name="Sato N."/>
            <person name="Nozaki H."/>
            <person name="Ogasawara N."/>
            <person name="Kohara Y."/>
            <person name="Kuroiwa T."/>
        </authorList>
    </citation>
    <scope>NUCLEOTIDE SEQUENCE [LARGE SCALE GENOMIC DNA]</scope>
    <source>
        <strain evidence="1 2">10D</strain>
    </source>
</reference>
<reference evidence="1 2" key="2">
    <citation type="journal article" date="2007" name="BMC Biol.">
        <title>A 100%-complete sequence reveals unusually simple genomic features in the hot-spring red alga Cyanidioschyzon merolae.</title>
        <authorList>
            <person name="Nozaki H."/>
            <person name="Takano H."/>
            <person name="Misumi O."/>
            <person name="Terasawa K."/>
            <person name="Matsuzaki M."/>
            <person name="Maruyama S."/>
            <person name="Nishida K."/>
            <person name="Yagisawa F."/>
            <person name="Yoshida Y."/>
            <person name="Fujiwara T."/>
            <person name="Takio S."/>
            <person name="Tamura K."/>
            <person name="Chung S.J."/>
            <person name="Nakamura S."/>
            <person name="Kuroiwa H."/>
            <person name="Tanaka K."/>
            <person name="Sato N."/>
            <person name="Kuroiwa T."/>
        </authorList>
    </citation>
    <scope>NUCLEOTIDE SEQUENCE [LARGE SCALE GENOMIC DNA]</scope>
    <source>
        <strain evidence="1 2">10D</strain>
    </source>
</reference>
<dbReference type="KEGG" id="cme:CYME_CMC062C"/>
<dbReference type="eggNOG" id="KOG4039">
    <property type="taxonomic scope" value="Eukaryota"/>
</dbReference>
<dbReference type="RefSeq" id="XP_005535287.1">
    <property type="nucleotide sequence ID" value="XM_005535230.1"/>
</dbReference>
<dbReference type="PANTHER" id="PTHR14097:SF7">
    <property type="entry name" value="OXIDOREDUCTASE HTATIP2"/>
    <property type="match status" value="1"/>
</dbReference>
<dbReference type="STRING" id="280699.M1UNM3"/>
<dbReference type="Gene3D" id="3.40.50.720">
    <property type="entry name" value="NAD(P)-binding Rossmann-like Domain"/>
    <property type="match status" value="1"/>
</dbReference>
<proteinExistence type="predicted"/>
<dbReference type="OrthoDB" id="430436at2759"/>
<dbReference type="EMBL" id="AP006485">
    <property type="protein sequence ID" value="BAM79001.1"/>
    <property type="molecule type" value="Genomic_DNA"/>
</dbReference>
<evidence type="ECO:0000313" key="1">
    <source>
        <dbReference type="EMBL" id="BAM79001.1"/>
    </source>
</evidence>
<protein>
    <submittedName>
        <fullName evidence="1">Similar to Tat-interacting protein TIP30</fullName>
    </submittedName>
</protein>
<dbReference type="OMA" id="CIENAKA"/>